<dbReference type="Pfam" id="PF17294">
    <property type="entry name" value="Lipoprotein_22"/>
    <property type="match status" value="1"/>
</dbReference>
<evidence type="ECO:0000313" key="2">
    <source>
        <dbReference type="EMBL" id="EOO61978.1"/>
    </source>
</evidence>
<dbReference type="EMBL" id="AHFL01000057">
    <property type="protein sequence ID" value="EOO61978.1"/>
    <property type="molecule type" value="Genomic_DNA"/>
</dbReference>
<feature type="chain" id="PRO_5040865710" description="Lipoprotein" evidence="1">
    <location>
        <begin position="20"/>
        <end position="196"/>
    </location>
</feature>
<dbReference type="InterPro" id="IPR035253">
    <property type="entry name" value="Lipoprotein_22_bac"/>
</dbReference>
<comment type="caution">
    <text evidence="2">The sequence shown here is derived from an EMBL/GenBank/DDBJ whole genome shotgun (WGS) entry which is preliminary data.</text>
</comment>
<accession>A0A9W5PYL3</accession>
<protein>
    <recommendedName>
        <fullName evidence="4">Lipoprotein</fullName>
    </recommendedName>
</protein>
<feature type="signal peptide" evidence="1">
    <location>
        <begin position="1"/>
        <end position="19"/>
    </location>
</feature>
<evidence type="ECO:0000256" key="1">
    <source>
        <dbReference type="SAM" id="SignalP"/>
    </source>
</evidence>
<keyword evidence="1" id="KW-0732">Signal</keyword>
<gene>
    <name evidence="2" type="ORF">IKE_05768</name>
</gene>
<organism evidence="2 3">
    <name type="scientific">Bacillus cereus VD196</name>
    <dbReference type="NCBI Taxonomy" id="1053243"/>
    <lineage>
        <taxon>Bacteria</taxon>
        <taxon>Bacillati</taxon>
        <taxon>Bacillota</taxon>
        <taxon>Bacilli</taxon>
        <taxon>Bacillales</taxon>
        <taxon>Bacillaceae</taxon>
        <taxon>Bacillus</taxon>
        <taxon>Bacillus cereus group</taxon>
    </lineage>
</organism>
<name>A0A9W5PYL3_BACCE</name>
<proteinExistence type="predicted"/>
<dbReference type="PROSITE" id="PS51257">
    <property type="entry name" value="PROKAR_LIPOPROTEIN"/>
    <property type="match status" value="1"/>
</dbReference>
<dbReference type="AlphaFoldDB" id="A0A9W5PYL3"/>
<reference evidence="2 3" key="1">
    <citation type="submission" date="2012-12" db="EMBL/GenBank/DDBJ databases">
        <title>The Genome Sequence of Bacillus cereus VD196.</title>
        <authorList>
            <consortium name="The Broad Institute Genome Sequencing Platform"/>
            <consortium name="The Broad Institute Genome Sequencing Center for Infectious Disease"/>
            <person name="Feldgarden M."/>
            <person name="Van der Auwera G.A."/>
            <person name="Mahillon J."/>
            <person name="Duprez V."/>
            <person name="Timmery S."/>
            <person name="Mattelet C."/>
            <person name="Dierick K."/>
            <person name="Sun M."/>
            <person name="Yu Z."/>
            <person name="Zhu L."/>
            <person name="Hu X."/>
            <person name="Shank E.B."/>
            <person name="Swiecicka I."/>
            <person name="Hansen B.M."/>
            <person name="Andrup L."/>
            <person name="Walker B."/>
            <person name="Young S.K."/>
            <person name="Zeng Q."/>
            <person name="Gargeya S."/>
            <person name="Fitzgerald M."/>
            <person name="Haas B."/>
            <person name="Abouelleil A."/>
            <person name="Alvarado L."/>
            <person name="Arachchi H.M."/>
            <person name="Berlin A.M."/>
            <person name="Chapman S.B."/>
            <person name="Dewar J."/>
            <person name="Goldberg J."/>
            <person name="Griggs A."/>
            <person name="Gujja S."/>
            <person name="Hansen M."/>
            <person name="Howarth C."/>
            <person name="Imamovic A."/>
            <person name="Larimer J."/>
            <person name="McCowan C."/>
            <person name="Murphy C."/>
            <person name="Neiman D."/>
            <person name="Pearson M."/>
            <person name="Priest M."/>
            <person name="Roberts A."/>
            <person name="Saif S."/>
            <person name="Shea T."/>
            <person name="Sisk P."/>
            <person name="Sykes S."/>
            <person name="Wortman J."/>
            <person name="Nusbaum C."/>
            <person name="Birren B."/>
        </authorList>
    </citation>
    <scope>NUCLEOTIDE SEQUENCE [LARGE SCALE GENOMIC DNA]</scope>
    <source>
        <strain evidence="2 3">VD196</strain>
    </source>
</reference>
<dbReference type="Gene3D" id="3.30.70.3060">
    <property type="match status" value="1"/>
</dbReference>
<dbReference type="Gene3D" id="2.40.40.60">
    <property type="match status" value="1"/>
</dbReference>
<evidence type="ECO:0008006" key="4">
    <source>
        <dbReference type="Google" id="ProtNLM"/>
    </source>
</evidence>
<dbReference type="RefSeq" id="WP_016126014.1">
    <property type="nucleotide sequence ID" value="NZ_KB976269.1"/>
</dbReference>
<evidence type="ECO:0000313" key="3">
    <source>
        <dbReference type="Proteomes" id="UP000014023"/>
    </source>
</evidence>
<dbReference type="Proteomes" id="UP000014023">
    <property type="component" value="Unassembled WGS sequence"/>
</dbReference>
<sequence length="196" mass="21803">MKKIVGLGLATLISMGALSGCSLFSEKTNGVVYYGSEQPVKTAISAVSGVREKDSYKMKLAIFNDKNVLIMEKKTANELVKKELWKKVGNGDETKVINKLPTITTEQGVLFAKEKLENVMIDGKKLKYEGNIIIGDLRSFVDMFAIVEDTEYASIIGEEKFVGILKLDRNPSKDKHITNEEKNVKVQLVLIKNSKD</sequence>